<sequence>MAPTASAWATHVELAHEVAGEPLKPGKALGLEVLPDPIGLLRLNRGVPDCVRAAARSDEFCTVVQEPGAATAWVPRRVFSKELVQSEGAEEVTPGQSWCALRIEARTPSSFSLAGPLFKTLAAGSIRARLLSVLGPEVILIPESELPAAVALLVQEGHALWPTGRLSAPVWREVSASDPVAKELAGVWSLVQREQPLGTTVAEFTDGDGPLRLQAPSGLFVELCIPRRKGHDLEEASFGGYCHVEANGRQLQYVQQRRIDFQPPQVEVPSFVVTPGDTSIEVTAVGANEFRELWARVGAAGTQE</sequence>
<accession>A0A812YLQ4</accession>
<dbReference type="Gene3D" id="3.30.2130.10">
    <property type="entry name" value="VC0802-like"/>
    <property type="match status" value="1"/>
</dbReference>
<reference evidence="1" key="1">
    <citation type="submission" date="2021-02" db="EMBL/GenBank/DDBJ databases">
        <authorList>
            <person name="Dougan E. K."/>
            <person name="Rhodes N."/>
            <person name="Thang M."/>
            <person name="Chan C."/>
        </authorList>
    </citation>
    <scope>NUCLEOTIDE SEQUENCE</scope>
</reference>
<evidence type="ECO:0000313" key="1">
    <source>
        <dbReference type="EMBL" id="CAE7784967.1"/>
    </source>
</evidence>
<protein>
    <submittedName>
        <fullName evidence="1">Uncharacterized protein</fullName>
    </submittedName>
</protein>
<dbReference type="EMBL" id="CAJNIZ010048230">
    <property type="protein sequence ID" value="CAE7784967.1"/>
    <property type="molecule type" value="Genomic_DNA"/>
</dbReference>
<evidence type="ECO:0000313" key="2">
    <source>
        <dbReference type="Proteomes" id="UP000649617"/>
    </source>
</evidence>
<gene>
    <name evidence="1" type="ORF">SPIL2461_LOCUS23388</name>
</gene>
<feature type="non-terminal residue" evidence="1">
    <location>
        <position position="1"/>
    </location>
</feature>
<comment type="caution">
    <text evidence="1">The sequence shown here is derived from an EMBL/GenBank/DDBJ whole genome shotgun (WGS) entry which is preliminary data.</text>
</comment>
<proteinExistence type="predicted"/>
<dbReference type="Proteomes" id="UP000649617">
    <property type="component" value="Unassembled WGS sequence"/>
</dbReference>
<dbReference type="OrthoDB" id="446054at2759"/>
<keyword evidence="2" id="KW-1185">Reference proteome</keyword>
<name>A0A812YLQ4_SYMPI</name>
<dbReference type="AlphaFoldDB" id="A0A812YLQ4"/>
<organism evidence="1 2">
    <name type="scientific">Symbiodinium pilosum</name>
    <name type="common">Dinoflagellate</name>
    <dbReference type="NCBI Taxonomy" id="2952"/>
    <lineage>
        <taxon>Eukaryota</taxon>
        <taxon>Sar</taxon>
        <taxon>Alveolata</taxon>
        <taxon>Dinophyceae</taxon>
        <taxon>Suessiales</taxon>
        <taxon>Symbiodiniaceae</taxon>
        <taxon>Symbiodinium</taxon>
    </lineage>
</organism>